<comment type="subcellular location">
    <subcellularLocation>
        <location evidence="1">Cytoplasm</location>
    </subcellularLocation>
</comment>
<evidence type="ECO:0000256" key="4">
    <source>
        <dbReference type="ARBA" id="ARBA00022490"/>
    </source>
</evidence>
<dbReference type="PANTHER" id="PTHR33202">
    <property type="entry name" value="ZINC UPTAKE REGULATION PROTEIN"/>
    <property type="match status" value="1"/>
</dbReference>
<accession>A0A7W9JIG6</accession>
<keyword evidence="8" id="KW-0805">Transcription regulation</keyword>
<dbReference type="InterPro" id="IPR036390">
    <property type="entry name" value="WH_DNA-bd_sf"/>
</dbReference>
<comment type="caution">
    <text evidence="14">The sequence shown here is derived from an EMBL/GenBank/DDBJ whole genome shotgun (WGS) entry which is preliminary data.</text>
</comment>
<evidence type="ECO:0000256" key="8">
    <source>
        <dbReference type="ARBA" id="ARBA00023015"/>
    </source>
</evidence>
<feature type="binding site" evidence="11">
    <location>
        <position position="136"/>
    </location>
    <ligand>
        <name>Zn(2+)</name>
        <dbReference type="ChEBI" id="CHEBI:29105"/>
    </ligand>
</feature>
<keyword evidence="12" id="KW-0408">Iron</keyword>
<dbReference type="FunFam" id="1.10.10.10:FF:000459">
    <property type="entry name" value="Ferric uptake regulation protein"/>
    <property type="match status" value="1"/>
</dbReference>
<evidence type="ECO:0000256" key="10">
    <source>
        <dbReference type="ARBA" id="ARBA00023163"/>
    </source>
</evidence>
<evidence type="ECO:0000256" key="3">
    <source>
        <dbReference type="ARBA" id="ARBA00011738"/>
    </source>
</evidence>
<keyword evidence="15" id="KW-1185">Reference proteome</keyword>
<feature type="binding site" evidence="11">
    <location>
        <position position="96"/>
    </location>
    <ligand>
        <name>Zn(2+)</name>
        <dbReference type="ChEBI" id="CHEBI:29105"/>
    </ligand>
</feature>
<keyword evidence="7 11" id="KW-0862">Zinc</keyword>
<organism evidence="14 15">
    <name type="scientific">Micrococcus endophyticus</name>
    <dbReference type="NCBI Taxonomy" id="455343"/>
    <lineage>
        <taxon>Bacteria</taxon>
        <taxon>Bacillati</taxon>
        <taxon>Actinomycetota</taxon>
        <taxon>Actinomycetes</taxon>
        <taxon>Micrococcales</taxon>
        <taxon>Micrococcaceae</taxon>
        <taxon>Micrococcus</taxon>
    </lineage>
</organism>
<evidence type="ECO:0000313" key="15">
    <source>
        <dbReference type="Proteomes" id="UP000567246"/>
    </source>
</evidence>
<dbReference type="AlphaFoldDB" id="A0A7W9JIG6"/>
<dbReference type="Pfam" id="PF01475">
    <property type="entry name" value="FUR"/>
    <property type="match status" value="1"/>
</dbReference>
<dbReference type="GO" id="GO:0000976">
    <property type="term" value="F:transcription cis-regulatory region binding"/>
    <property type="evidence" value="ECO:0007669"/>
    <property type="project" value="TreeGrafter"/>
</dbReference>
<dbReference type="PANTHER" id="PTHR33202:SF2">
    <property type="entry name" value="FERRIC UPTAKE REGULATION PROTEIN"/>
    <property type="match status" value="1"/>
</dbReference>
<dbReference type="CDD" id="cd07153">
    <property type="entry name" value="Fur_like"/>
    <property type="match status" value="1"/>
</dbReference>
<keyword evidence="10" id="KW-0804">Transcription</keyword>
<dbReference type="GO" id="GO:1900376">
    <property type="term" value="P:regulation of secondary metabolite biosynthetic process"/>
    <property type="evidence" value="ECO:0007669"/>
    <property type="project" value="TreeGrafter"/>
</dbReference>
<feature type="binding site" evidence="12">
    <location>
        <position position="125"/>
    </location>
    <ligand>
        <name>Fe cation</name>
        <dbReference type="ChEBI" id="CHEBI:24875"/>
    </ligand>
</feature>
<evidence type="ECO:0000256" key="11">
    <source>
        <dbReference type="PIRSR" id="PIRSR602481-1"/>
    </source>
</evidence>
<dbReference type="GO" id="GO:0045892">
    <property type="term" value="P:negative regulation of DNA-templated transcription"/>
    <property type="evidence" value="ECO:0007669"/>
    <property type="project" value="TreeGrafter"/>
</dbReference>
<evidence type="ECO:0000256" key="9">
    <source>
        <dbReference type="ARBA" id="ARBA00023125"/>
    </source>
</evidence>
<dbReference type="InterPro" id="IPR043135">
    <property type="entry name" value="Fur_C"/>
</dbReference>
<sequence>MSAPDPGPRVVRPRATRQKAAVDRALETIPDFVSAQELHARLQEEGERISLATVYRTLQQQLEDGQVDVLRREDGESVYRRCEARGHHHHLVCRLCWSTVEVTAPPVEAWAARIAAEHGFTEAEHTVEITGVCADCAATRAADAG</sequence>
<feature type="binding site" evidence="11">
    <location>
        <position position="93"/>
    </location>
    <ligand>
        <name>Zn(2+)</name>
        <dbReference type="ChEBI" id="CHEBI:29105"/>
    </ligand>
</feature>
<feature type="region of interest" description="Disordered" evidence="13">
    <location>
        <begin position="1"/>
        <end position="20"/>
    </location>
</feature>
<dbReference type="InterPro" id="IPR036388">
    <property type="entry name" value="WH-like_DNA-bd_sf"/>
</dbReference>
<keyword evidence="5" id="KW-0678">Repressor</keyword>
<comment type="similarity">
    <text evidence="2">Belongs to the Fur family.</text>
</comment>
<keyword evidence="4" id="KW-0963">Cytoplasm</keyword>
<dbReference type="Gene3D" id="3.30.1490.190">
    <property type="match status" value="1"/>
</dbReference>
<evidence type="ECO:0000256" key="13">
    <source>
        <dbReference type="SAM" id="MobiDB-lite"/>
    </source>
</evidence>
<dbReference type="RefSeq" id="WP_158492081.1">
    <property type="nucleotide sequence ID" value="NZ_BAABAG010000001.1"/>
</dbReference>
<name>A0A7W9JIG6_9MICC</name>
<evidence type="ECO:0000256" key="6">
    <source>
        <dbReference type="ARBA" id="ARBA00022723"/>
    </source>
</evidence>
<feature type="binding site" evidence="12">
    <location>
        <position position="108"/>
    </location>
    <ligand>
        <name>Fe cation</name>
        <dbReference type="ChEBI" id="CHEBI:24875"/>
    </ligand>
</feature>
<dbReference type="GO" id="GO:0005829">
    <property type="term" value="C:cytosol"/>
    <property type="evidence" value="ECO:0007669"/>
    <property type="project" value="TreeGrafter"/>
</dbReference>
<comment type="subunit">
    <text evidence="3">Homodimer.</text>
</comment>
<dbReference type="GO" id="GO:0008270">
    <property type="term" value="F:zinc ion binding"/>
    <property type="evidence" value="ECO:0007669"/>
    <property type="project" value="TreeGrafter"/>
</dbReference>
<feature type="binding site" evidence="12">
    <location>
        <position position="87"/>
    </location>
    <ligand>
        <name>Fe cation</name>
        <dbReference type="ChEBI" id="CHEBI:24875"/>
    </ligand>
</feature>
<dbReference type="InterPro" id="IPR002481">
    <property type="entry name" value="FUR"/>
</dbReference>
<evidence type="ECO:0000256" key="7">
    <source>
        <dbReference type="ARBA" id="ARBA00022833"/>
    </source>
</evidence>
<evidence type="ECO:0000256" key="5">
    <source>
        <dbReference type="ARBA" id="ARBA00022491"/>
    </source>
</evidence>
<evidence type="ECO:0000256" key="2">
    <source>
        <dbReference type="ARBA" id="ARBA00007957"/>
    </source>
</evidence>
<evidence type="ECO:0000256" key="1">
    <source>
        <dbReference type="ARBA" id="ARBA00004496"/>
    </source>
</evidence>
<comment type="cofactor">
    <cofactor evidence="11">
        <name>Zn(2+)</name>
        <dbReference type="ChEBI" id="CHEBI:29105"/>
    </cofactor>
    <text evidence="11">Binds 1 zinc ion per subunit.</text>
</comment>
<feature type="binding site" evidence="11">
    <location>
        <position position="133"/>
    </location>
    <ligand>
        <name>Zn(2+)</name>
        <dbReference type="ChEBI" id="CHEBI:29105"/>
    </ligand>
</feature>
<keyword evidence="6 11" id="KW-0479">Metal-binding</keyword>
<evidence type="ECO:0000256" key="12">
    <source>
        <dbReference type="PIRSR" id="PIRSR602481-2"/>
    </source>
</evidence>
<dbReference type="EMBL" id="JACHMW010000001">
    <property type="protein sequence ID" value="MBB5848508.1"/>
    <property type="molecule type" value="Genomic_DNA"/>
</dbReference>
<dbReference type="Proteomes" id="UP000567246">
    <property type="component" value="Unassembled WGS sequence"/>
</dbReference>
<dbReference type="SUPFAM" id="SSF46785">
    <property type="entry name" value="Winged helix' DNA-binding domain"/>
    <property type="match status" value="1"/>
</dbReference>
<keyword evidence="9" id="KW-0238">DNA-binding</keyword>
<dbReference type="GO" id="GO:0003700">
    <property type="term" value="F:DNA-binding transcription factor activity"/>
    <property type="evidence" value="ECO:0007669"/>
    <property type="project" value="InterPro"/>
</dbReference>
<evidence type="ECO:0000313" key="14">
    <source>
        <dbReference type="EMBL" id="MBB5848508.1"/>
    </source>
</evidence>
<dbReference type="Gene3D" id="1.10.10.10">
    <property type="entry name" value="Winged helix-like DNA-binding domain superfamily/Winged helix DNA-binding domain"/>
    <property type="match status" value="1"/>
</dbReference>
<proteinExistence type="inferred from homology"/>
<gene>
    <name evidence="14" type="ORF">HDA33_001072</name>
</gene>
<reference evidence="14 15" key="1">
    <citation type="submission" date="2020-08" db="EMBL/GenBank/DDBJ databases">
        <title>Sequencing the genomes of 1000 actinobacteria strains.</title>
        <authorList>
            <person name="Klenk H.-P."/>
        </authorList>
    </citation>
    <scope>NUCLEOTIDE SEQUENCE [LARGE SCALE GENOMIC DNA]</scope>
    <source>
        <strain evidence="14 15">DSM 17945</strain>
    </source>
</reference>
<comment type="cofactor">
    <cofactor evidence="12">
        <name>Mn(2+)</name>
        <dbReference type="ChEBI" id="CHEBI:29035"/>
    </cofactor>
    <cofactor evidence="12">
        <name>Fe(2+)</name>
        <dbReference type="ChEBI" id="CHEBI:29033"/>
    </cofactor>
    <text evidence="12">Binds 1 Mn(2+) or Fe(2+) ion per subunit.</text>
</comment>
<protein>
    <submittedName>
        <fullName evidence="14">Fur family ferric uptake transcriptional regulator</fullName>
    </submittedName>
</protein>